<evidence type="ECO:0000313" key="2">
    <source>
        <dbReference type="Proteomes" id="UP001193748"/>
    </source>
</evidence>
<gene>
    <name evidence="1" type="ORF">B0H41_001191</name>
</gene>
<organism evidence="1 2">
    <name type="scientific">Clostridium beijerinckii</name>
    <name type="common">Clostridium MP</name>
    <dbReference type="NCBI Taxonomy" id="1520"/>
    <lineage>
        <taxon>Bacteria</taxon>
        <taxon>Bacillati</taxon>
        <taxon>Bacillota</taxon>
        <taxon>Clostridia</taxon>
        <taxon>Eubacteriales</taxon>
        <taxon>Clostridiaceae</taxon>
        <taxon>Clostridium</taxon>
    </lineage>
</organism>
<evidence type="ECO:0000313" key="1">
    <source>
        <dbReference type="EMBL" id="NRT87512.1"/>
    </source>
</evidence>
<accession>A0AAX0AWK3</accession>
<dbReference type="InterPro" id="IPR016181">
    <property type="entry name" value="Acyl_CoA_acyltransferase"/>
</dbReference>
<dbReference type="SUPFAM" id="SSF55729">
    <property type="entry name" value="Acyl-CoA N-acyltransferases (Nat)"/>
    <property type="match status" value="1"/>
</dbReference>
<reference evidence="1" key="1">
    <citation type="submission" date="2020-05" db="EMBL/GenBank/DDBJ databases">
        <authorList>
            <person name="Brown S."/>
            <person name="Huntemann M."/>
            <person name="Clum A."/>
            <person name="Spunde A."/>
            <person name="Palaniappan K."/>
            <person name="Ritter S."/>
            <person name="Mikhailova N."/>
            <person name="Chen I.-M."/>
            <person name="Stamatis D."/>
            <person name="Reddy T."/>
            <person name="O'Malley R."/>
            <person name="Daum C."/>
            <person name="Shapiro N."/>
            <person name="Ivanova N."/>
            <person name="Kyrpides N."/>
            <person name="Woyke T."/>
        </authorList>
    </citation>
    <scope>NUCLEOTIDE SEQUENCE</scope>
    <source>
        <strain evidence="1">DJ080</strain>
    </source>
</reference>
<dbReference type="AlphaFoldDB" id="A0AAX0AWK3"/>
<name>A0AAX0AWK3_CLOBE</name>
<dbReference type="EMBL" id="JABSWW010000001">
    <property type="protein sequence ID" value="NRT87512.1"/>
    <property type="molecule type" value="Genomic_DNA"/>
</dbReference>
<dbReference type="RefSeq" id="WP_342212372.1">
    <property type="nucleotide sequence ID" value="NZ_JABSWW010000001.1"/>
</dbReference>
<sequence length="45" mass="5245">MEKINLKETNECIGQIAYFLVDNNNNFVEIEYCIGILFQRKGFAT</sequence>
<dbReference type="Proteomes" id="UP001193748">
    <property type="component" value="Unassembled WGS sequence"/>
</dbReference>
<protein>
    <submittedName>
        <fullName evidence="1">RimJ/RimL family protein N-acetyltransferase</fullName>
    </submittedName>
</protein>
<comment type="caution">
    <text evidence="1">The sequence shown here is derived from an EMBL/GenBank/DDBJ whole genome shotgun (WGS) entry which is preliminary data.</text>
</comment>
<proteinExistence type="predicted"/>
<reference evidence="1" key="2">
    <citation type="journal article" date="2022" name="Nat. Biotechnol.">
        <title>Carbon-negative production of acetone and isopropanol by gas fermentation at industrial pilot scale.</title>
        <authorList>
            <person name="Liew F.E."/>
            <person name="Nogle R."/>
            <person name="Abdalla T."/>
            <person name="Rasor B.J."/>
            <person name="Canter C."/>
            <person name="Jensen R.O."/>
            <person name="Wang L."/>
            <person name="Strutz J."/>
            <person name="Chirania P."/>
            <person name="De Tissera S."/>
            <person name="Mueller A.P."/>
            <person name="Ruan Z."/>
            <person name="Gao A."/>
            <person name="Tran L."/>
            <person name="Engle N.L."/>
            <person name="Bromley J.C."/>
            <person name="Daniell J."/>
            <person name="Conrado R."/>
            <person name="Tschaplinski T.J."/>
            <person name="Giannone R.J."/>
            <person name="Hettich R.L."/>
            <person name="Karim A.S."/>
            <person name="Simpson S.D."/>
            <person name="Brown S.D."/>
            <person name="Leang C."/>
            <person name="Jewett M.C."/>
            <person name="Kopke M."/>
        </authorList>
    </citation>
    <scope>NUCLEOTIDE SEQUENCE</scope>
    <source>
        <strain evidence="1">DJ080</strain>
    </source>
</reference>
<dbReference type="Gene3D" id="3.40.630.30">
    <property type="match status" value="1"/>
</dbReference>